<protein>
    <submittedName>
        <fullName evidence="2">ECF sigma factor</fullName>
    </submittedName>
</protein>
<sequence length="108" mass="12315">MVSMIEITHRGDQVKYGIRRLLQDWYVFQERQYKGDYAATDLLIDLADAMQKAKLTESQERSLQLIHMIGFSATEAGIMMKCSRQSATRNAERALGKVANAWAWETAS</sequence>
<organism evidence="2 3">
    <name type="scientific">Aureibacillus halotolerans</name>
    <dbReference type="NCBI Taxonomy" id="1508390"/>
    <lineage>
        <taxon>Bacteria</taxon>
        <taxon>Bacillati</taxon>
        <taxon>Bacillota</taxon>
        <taxon>Bacilli</taxon>
        <taxon>Bacillales</taxon>
        <taxon>Bacillaceae</taxon>
        <taxon>Aureibacillus</taxon>
    </lineage>
</organism>
<evidence type="ECO:0000313" key="2">
    <source>
        <dbReference type="EMBL" id="TDQ37666.1"/>
    </source>
</evidence>
<dbReference type="InterPro" id="IPR053812">
    <property type="entry name" value="HTH_Sigma70_ECF-like"/>
</dbReference>
<name>A0A4R6TWN4_9BACI</name>
<dbReference type="RefSeq" id="WP_166639315.1">
    <property type="nucleotide sequence ID" value="NZ_SNYJ01000012.1"/>
</dbReference>
<comment type="caution">
    <text evidence="2">The sequence shown here is derived from an EMBL/GenBank/DDBJ whole genome shotgun (WGS) entry which is preliminary data.</text>
</comment>
<dbReference type="EMBL" id="SNYJ01000012">
    <property type="protein sequence ID" value="TDQ37666.1"/>
    <property type="molecule type" value="Genomic_DNA"/>
</dbReference>
<keyword evidence="3" id="KW-1185">Reference proteome</keyword>
<evidence type="ECO:0000259" key="1">
    <source>
        <dbReference type="Pfam" id="PF07638"/>
    </source>
</evidence>
<evidence type="ECO:0000313" key="3">
    <source>
        <dbReference type="Proteomes" id="UP000295632"/>
    </source>
</evidence>
<dbReference type="Proteomes" id="UP000295632">
    <property type="component" value="Unassembled WGS sequence"/>
</dbReference>
<proteinExistence type="predicted"/>
<reference evidence="2 3" key="1">
    <citation type="submission" date="2019-03" db="EMBL/GenBank/DDBJ databases">
        <title>Genomic Encyclopedia of Type Strains, Phase IV (KMG-IV): sequencing the most valuable type-strain genomes for metagenomic binning, comparative biology and taxonomic classification.</title>
        <authorList>
            <person name="Goeker M."/>
        </authorList>
    </citation>
    <scope>NUCLEOTIDE SEQUENCE [LARGE SCALE GENOMIC DNA]</scope>
    <source>
        <strain evidence="2 3">DSM 28697</strain>
    </source>
</reference>
<accession>A0A4R6TWN4</accession>
<dbReference type="AlphaFoldDB" id="A0A4R6TWN4"/>
<dbReference type="Pfam" id="PF07638">
    <property type="entry name" value="Sigma70_ECF"/>
    <property type="match status" value="1"/>
</dbReference>
<feature type="domain" description="RNA polymerase sigma-70 ECF-like HTH" evidence="1">
    <location>
        <begin position="30"/>
        <end position="100"/>
    </location>
</feature>
<gene>
    <name evidence="2" type="ORF">EV213_11226</name>
</gene>